<evidence type="ECO:0000313" key="2">
    <source>
        <dbReference type="EMBL" id="BDU68948.1"/>
    </source>
</evidence>
<feature type="domain" description="VOC" evidence="1">
    <location>
        <begin position="142"/>
        <end position="261"/>
    </location>
</feature>
<dbReference type="SUPFAM" id="SSF54593">
    <property type="entry name" value="Glyoxalase/Bleomycin resistance protein/Dihydroxybiphenyl dioxygenase"/>
    <property type="match status" value="2"/>
</dbReference>
<dbReference type="PANTHER" id="PTHR33993">
    <property type="entry name" value="GLYOXALASE-RELATED"/>
    <property type="match status" value="1"/>
</dbReference>
<dbReference type="RefSeq" id="WP_286355581.1">
    <property type="nucleotide sequence ID" value="NZ_AP027079.1"/>
</dbReference>
<sequence>MAQATLPAIGTFCWPELATRDLKAAQAFYGDLLGWRAREVPSSMGNYAIFSLGERQAAGLCAQGEEQLKHGVPPNWLSYVSVASADATAAKARELGAQILAGPFDVMEEGRMAVLQDPAGAVFAIWQPRNHKGASAYMEPGAFCWTELATKDAQAAQAFYPQIFGWTAKPPSDPAMPYFEWVLEGTHFGGMMEITEHWGPAWKEIPSHWMIYFMVKDVDERTARAQALGATIRVPPRDIPKVGRFAVIADPQGAVFSLFQGTL</sequence>
<gene>
    <name evidence="2" type="ORF">GETHOR_10490</name>
</gene>
<evidence type="ECO:0000259" key="1">
    <source>
        <dbReference type="PROSITE" id="PS51819"/>
    </source>
</evidence>
<dbReference type="Proteomes" id="UP001242010">
    <property type="component" value="Chromosome"/>
</dbReference>
<dbReference type="CDD" id="cd07247">
    <property type="entry name" value="SgaA_N_like"/>
    <property type="match status" value="2"/>
</dbReference>
<dbReference type="InterPro" id="IPR052164">
    <property type="entry name" value="Anthracycline_SecMetBiosynth"/>
</dbReference>
<dbReference type="Pfam" id="PF00903">
    <property type="entry name" value="Glyoxalase"/>
    <property type="match status" value="2"/>
</dbReference>
<dbReference type="PROSITE" id="PS51819">
    <property type="entry name" value="VOC"/>
    <property type="match status" value="2"/>
</dbReference>
<organism evidence="2 3">
    <name type="scientific">Geothrix oryzae</name>
    <dbReference type="NCBI Taxonomy" id="2927975"/>
    <lineage>
        <taxon>Bacteria</taxon>
        <taxon>Pseudomonadati</taxon>
        <taxon>Acidobacteriota</taxon>
        <taxon>Holophagae</taxon>
        <taxon>Holophagales</taxon>
        <taxon>Holophagaceae</taxon>
        <taxon>Geothrix</taxon>
    </lineage>
</organism>
<accession>A0ABN6UWC9</accession>
<keyword evidence="3" id="KW-1185">Reference proteome</keyword>
<reference evidence="3" key="1">
    <citation type="journal article" date="2023" name="Int. J. Syst. Evol. Microbiol.">
        <title>Mesoterricola silvestris gen. nov., sp. nov., Mesoterricola sediminis sp. nov., Geothrix oryzae sp. nov., Geothrix edaphica sp. nov., Geothrix rubra sp. nov., and Geothrix limicola sp. nov., six novel members of Acidobacteriota isolated from soils.</title>
        <authorList>
            <person name="Itoh H."/>
            <person name="Sugisawa Y."/>
            <person name="Mise K."/>
            <person name="Xu Z."/>
            <person name="Kuniyasu M."/>
            <person name="Ushijima N."/>
            <person name="Kawano K."/>
            <person name="Kobayashi E."/>
            <person name="Shiratori Y."/>
            <person name="Masuda Y."/>
            <person name="Senoo K."/>
        </authorList>
    </citation>
    <scope>NUCLEOTIDE SEQUENCE [LARGE SCALE GENOMIC DNA]</scope>
    <source>
        <strain evidence="3">Red222</strain>
    </source>
</reference>
<name>A0ABN6UWC9_9BACT</name>
<protein>
    <submittedName>
        <fullName evidence="2">Glyoxalase</fullName>
    </submittedName>
</protein>
<dbReference type="InterPro" id="IPR029068">
    <property type="entry name" value="Glyas_Bleomycin-R_OHBP_Dase"/>
</dbReference>
<dbReference type="PANTHER" id="PTHR33993:SF14">
    <property type="entry name" value="GB|AAF24581.1"/>
    <property type="match status" value="1"/>
</dbReference>
<dbReference type="EMBL" id="AP027079">
    <property type="protein sequence ID" value="BDU68948.1"/>
    <property type="molecule type" value="Genomic_DNA"/>
</dbReference>
<dbReference type="InterPro" id="IPR037523">
    <property type="entry name" value="VOC_core"/>
</dbReference>
<evidence type="ECO:0000313" key="3">
    <source>
        <dbReference type="Proteomes" id="UP001242010"/>
    </source>
</evidence>
<proteinExistence type="predicted"/>
<dbReference type="InterPro" id="IPR004360">
    <property type="entry name" value="Glyas_Fos-R_dOase_dom"/>
</dbReference>
<feature type="domain" description="VOC" evidence="1">
    <location>
        <begin position="11"/>
        <end position="128"/>
    </location>
</feature>
<dbReference type="Gene3D" id="3.10.180.10">
    <property type="entry name" value="2,3-Dihydroxybiphenyl 1,2-Dioxygenase, domain 1"/>
    <property type="match status" value="2"/>
</dbReference>